<comment type="caution">
    <text evidence="5">The sequence shown here is derived from an EMBL/GenBank/DDBJ whole genome shotgun (WGS) entry which is preliminary data.</text>
</comment>
<dbReference type="CDD" id="cd03716">
    <property type="entry name" value="SOCS_ASB_like"/>
    <property type="match status" value="1"/>
</dbReference>
<dbReference type="PANTHER" id="PTHR24198">
    <property type="entry name" value="ANKYRIN REPEAT AND PROTEIN KINASE DOMAIN-CONTAINING PROTEIN"/>
    <property type="match status" value="1"/>
</dbReference>
<dbReference type="InterPro" id="IPR002110">
    <property type="entry name" value="Ankyrin_rpt"/>
</dbReference>
<evidence type="ECO:0000256" key="1">
    <source>
        <dbReference type="ARBA" id="ARBA00022737"/>
    </source>
</evidence>
<keyword evidence="1" id="KW-0677">Repeat</keyword>
<dbReference type="Pfam" id="PF12796">
    <property type="entry name" value="Ank_2"/>
    <property type="match status" value="2"/>
</dbReference>
<feature type="repeat" description="ANK" evidence="3">
    <location>
        <begin position="193"/>
        <end position="227"/>
    </location>
</feature>
<feature type="repeat" description="ANK" evidence="3">
    <location>
        <begin position="231"/>
        <end position="263"/>
    </location>
</feature>
<keyword evidence="2 3" id="KW-0040">ANK repeat</keyword>
<evidence type="ECO:0000259" key="4">
    <source>
        <dbReference type="PROSITE" id="PS50225"/>
    </source>
</evidence>
<sequence>MLVSHRHDFSDDEQRRLQRQLADKITNYAAIDEIRTLLVCGAQPDGAVTRGLTPLHYACFINYFAAAKLLLNRGAKADAVDEIGCSALHLCAEHGHYRMIKLLLQYLEAVRQYETPPTYKGERYPQRQNIDEPLRLAIKNGHFECARLLLENGANPNAIYFDGPEITQVSPLDTNFIQLLLEFGADPNVFDRKGLSPIMKACRLKEKGIEAIRILLDHGADINAQAPERQDHRTALHFALLSGSHSLVRFLLEKGARVNMPSSYEKPSPIDIAVLKDDAPLLKIILDADANPNAVHTYIGSCLHLAACSLLANQKPIIKMLLDRGADMNLQHRFPDGSMLKSPFVEYFRSRDIVDVEVVALFLAYGGRVIMKSPLNDCRGQLRNVLRLAAIRDQPEVLEMMLGVAEEFDVKAIDRLPLPEGLKGDIITRAKNPPSLQQLARLHFRNNMKLSDVESLPIPVFLKQYLLGIIP</sequence>
<dbReference type="PROSITE" id="PS50225">
    <property type="entry name" value="SOCS"/>
    <property type="match status" value="1"/>
</dbReference>
<accession>A0A8S1HVH9</accession>
<feature type="repeat" description="ANK" evidence="3">
    <location>
        <begin position="129"/>
        <end position="161"/>
    </location>
</feature>
<dbReference type="SUPFAM" id="SSF158235">
    <property type="entry name" value="SOCS box-like"/>
    <property type="match status" value="1"/>
</dbReference>
<feature type="repeat" description="ANK" evidence="3">
    <location>
        <begin position="303"/>
        <end position="333"/>
    </location>
</feature>
<organism evidence="5 6">
    <name type="scientific">Caenorhabditis auriculariae</name>
    <dbReference type="NCBI Taxonomy" id="2777116"/>
    <lineage>
        <taxon>Eukaryota</taxon>
        <taxon>Metazoa</taxon>
        <taxon>Ecdysozoa</taxon>
        <taxon>Nematoda</taxon>
        <taxon>Chromadorea</taxon>
        <taxon>Rhabditida</taxon>
        <taxon>Rhabditina</taxon>
        <taxon>Rhabditomorpha</taxon>
        <taxon>Rhabditoidea</taxon>
        <taxon>Rhabditidae</taxon>
        <taxon>Peloderinae</taxon>
        <taxon>Caenorhabditis</taxon>
    </lineage>
</organism>
<gene>
    <name evidence="5" type="ORF">CAUJ_LOCUS15254</name>
</gene>
<reference evidence="5" key="1">
    <citation type="submission" date="2020-10" db="EMBL/GenBank/DDBJ databases">
        <authorList>
            <person name="Kikuchi T."/>
        </authorList>
    </citation>
    <scope>NUCLEOTIDE SEQUENCE</scope>
    <source>
        <strain evidence="5">NKZ352</strain>
    </source>
</reference>
<dbReference type="SMART" id="SM00969">
    <property type="entry name" value="SOCS_box"/>
    <property type="match status" value="1"/>
</dbReference>
<dbReference type="PROSITE" id="PS50297">
    <property type="entry name" value="ANK_REP_REGION"/>
    <property type="match status" value="4"/>
</dbReference>
<proteinExistence type="predicted"/>
<dbReference type="SMART" id="SM00248">
    <property type="entry name" value="ANK"/>
    <property type="match status" value="8"/>
</dbReference>
<evidence type="ECO:0000256" key="3">
    <source>
        <dbReference type="PROSITE-ProRule" id="PRU00023"/>
    </source>
</evidence>
<evidence type="ECO:0000256" key="2">
    <source>
        <dbReference type="ARBA" id="ARBA00023043"/>
    </source>
</evidence>
<dbReference type="GO" id="GO:0035556">
    <property type="term" value="P:intracellular signal transduction"/>
    <property type="evidence" value="ECO:0007669"/>
    <property type="project" value="InterPro"/>
</dbReference>
<dbReference type="PRINTS" id="PR01415">
    <property type="entry name" value="ANKYRIN"/>
</dbReference>
<dbReference type="InterPro" id="IPR001496">
    <property type="entry name" value="SOCS_box"/>
</dbReference>
<dbReference type="Pfam" id="PF00023">
    <property type="entry name" value="Ank"/>
    <property type="match status" value="2"/>
</dbReference>
<dbReference type="Gene3D" id="1.10.750.20">
    <property type="entry name" value="SOCS box"/>
    <property type="match status" value="1"/>
</dbReference>
<dbReference type="Gene3D" id="1.25.40.20">
    <property type="entry name" value="Ankyrin repeat-containing domain"/>
    <property type="match status" value="2"/>
</dbReference>
<dbReference type="Pfam" id="PF07525">
    <property type="entry name" value="SOCS_box"/>
    <property type="match status" value="1"/>
</dbReference>
<dbReference type="InterPro" id="IPR036770">
    <property type="entry name" value="Ankyrin_rpt-contain_sf"/>
</dbReference>
<dbReference type="Proteomes" id="UP000835052">
    <property type="component" value="Unassembled WGS sequence"/>
</dbReference>
<feature type="domain" description="SOCS box" evidence="4">
    <location>
        <begin position="421"/>
        <end position="471"/>
    </location>
</feature>
<dbReference type="PANTHER" id="PTHR24198:SF165">
    <property type="entry name" value="ANKYRIN REPEAT-CONTAINING PROTEIN-RELATED"/>
    <property type="match status" value="1"/>
</dbReference>
<evidence type="ECO:0000313" key="5">
    <source>
        <dbReference type="EMBL" id="CAD6199351.1"/>
    </source>
</evidence>
<dbReference type="SUPFAM" id="SSF48403">
    <property type="entry name" value="Ankyrin repeat"/>
    <property type="match status" value="1"/>
</dbReference>
<dbReference type="SMART" id="SM00253">
    <property type="entry name" value="SOCS"/>
    <property type="match status" value="1"/>
</dbReference>
<protein>
    <recommendedName>
        <fullName evidence="4">SOCS box domain-containing protein</fullName>
    </recommendedName>
</protein>
<dbReference type="PROSITE" id="PS50088">
    <property type="entry name" value="ANK_REPEAT"/>
    <property type="match status" value="5"/>
</dbReference>
<dbReference type="EMBL" id="CAJGYM010000169">
    <property type="protein sequence ID" value="CAD6199351.1"/>
    <property type="molecule type" value="Genomic_DNA"/>
</dbReference>
<dbReference type="OrthoDB" id="366390at2759"/>
<evidence type="ECO:0000313" key="6">
    <source>
        <dbReference type="Proteomes" id="UP000835052"/>
    </source>
</evidence>
<dbReference type="AlphaFoldDB" id="A0A8S1HVH9"/>
<name>A0A8S1HVH9_9PELO</name>
<dbReference type="InterPro" id="IPR036036">
    <property type="entry name" value="SOCS_box-like_dom_sf"/>
</dbReference>
<keyword evidence="6" id="KW-1185">Reference proteome</keyword>
<feature type="repeat" description="ANK" evidence="3">
    <location>
        <begin position="50"/>
        <end position="82"/>
    </location>
</feature>